<organism evidence="3 4">
    <name type="scientific">Tahibacter soli</name>
    <dbReference type="NCBI Taxonomy" id="2983605"/>
    <lineage>
        <taxon>Bacteria</taxon>
        <taxon>Pseudomonadati</taxon>
        <taxon>Pseudomonadota</taxon>
        <taxon>Gammaproteobacteria</taxon>
        <taxon>Lysobacterales</taxon>
        <taxon>Rhodanobacteraceae</taxon>
        <taxon>Tahibacter</taxon>
    </lineage>
</organism>
<sequence>MNDVTSQAPQAASDHSLVTTPISAETPRWTHRLRDGTGVLIRALRKEDAALERTFIERLSPASRRFRFLGQIASPSDELIRSLTDIDYVHDVAFVALLHADNEKKEIGVARYGTSADGTRCECAVTVADEWQGRGLGTVLLEHLVDVARERGIREMYSIDAADNHAMRDLADAFGFTRTTDPDDPTLVTHRLRL</sequence>
<dbReference type="RefSeq" id="WP_272841772.1">
    <property type="nucleotide sequence ID" value="NZ_JAOVZO020000003.1"/>
</dbReference>
<evidence type="ECO:0000259" key="2">
    <source>
        <dbReference type="PROSITE" id="PS51186"/>
    </source>
</evidence>
<comment type="caution">
    <text evidence="3">The sequence shown here is derived from an EMBL/GenBank/DDBJ whole genome shotgun (WGS) entry which is preliminary data.</text>
</comment>
<accession>A0A9X4BGK7</accession>
<dbReference type="AlphaFoldDB" id="A0A9X4BGK7"/>
<dbReference type="InterPro" id="IPR016181">
    <property type="entry name" value="Acyl_CoA_acyltransferase"/>
</dbReference>
<feature type="region of interest" description="Disordered" evidence="1">
    <location>
        <begin position="1"/>
        <end position="21"/>
    </location>
</feature>
<dbReference type="Pfam" id="PF00583">
    <property type="entry name" value="Acetyltransf_1"/>
    <property type="match status" value="1"/>
</dbReference>
<name>A0A9X4BGK7_9GAMM</name>
<dbReference type="PROSITE" id="PS51186">
    <property type="entry name" value="GNAT"/>
    <property type="match status" value="1"/>
</dbReference>
<dbReference type="EMBL" id="JAOVZO020000003">
    <property type="protein sequence ID" value="MDC8011666.1"/>
    <property type="molecule type" value="Genomic_DNA"/>
</dbReference>
<evidence type="ECO:0000256" key="1">
    <source>
        <dbReference type="SAM" id="MobiDB-lite"/>
    </source>
</evidence>
<feature type="domain" description="N-acetyltransferase" evidence="2">
    <location>
        <begin position="39"/>
        <end position="194"/>
    </location>
</feature>
<evidence type="ECO:0000313" key="3">
    <source>
        <dbReference type="EMBL" id="MDC8011666.1"/>
    </source>
</evidence>
<dbReference type="Gene3D" id="3.40.630.30">
    <property type="match status" value="1"/>
</dbReference>
<evidence type="ECO:0000313" key="4">
    <source>
        <dbReference type="Proteomes" id="UP001139971"/>
    </source>
</evidence>
<reference evidence="3" key="1">
    <citation type="submission" date="2023-02" db="EMBL/GenBank/DDBJ databases">
        <title>Tahibacter soli sp. nov. isolated from soil.</title>
        <authorList>
            <person name="Baek J.H."/>
            <person name="Lee J.K."/>
            <person name="Choi D.G."/>
            <person name="Jeon C.O."/>
        </authorList>
    </citation>
    <scope>NUCLEOTIDE SEQUENCE</scope>
    <source>
        <strain evidence="3">BL</strain>
    </source>
</reference>
<gene>
    <name evidence="3" type="ORF">OD750_003810</name>
</gene>
<dbReference type="Proteomes" id="UP001139971">
    <property type="component" value="Unassembled WGS sequence"/>
</dbReference>
<protein>
    <submittedName>
        <fullName evidence="3">GNAT family N-acetyltransferase</fullName>
    </submittedName>
</protein>
<dbReference type="SUPFAM" id="SSF55729">
    <property type="entry name" value="Acyl-CoA N-acyltransferases (Nat)"/>
    <property type="match status" value="1"/>
</dbReference>
<keyword evidence="4" id="KW-1185">Reference proteome</keyword>
<proteinExistence type="predicted"/>
<dbReference type="GO" id="GO:0016747">
    <property type="term" value="F:acyltransferase activity, transferring groups other than amino-acyl groups"/>
    <property type="evidence" value="ECO:0007669"/>
    <property type="project" value="InterPro"/>
</dbReference>
<dbReference type="InterPro" id="IPR000182">
    <property type="entry name" value="GNAT_dom"/>
</dbReference>
<dbReference type="CDD" id="cd04301">
    <property type="entry name" value="NAT_SF"/>
    <property type="match status" value="1"/>
</dbReference>
<feature type="compositionally biased region" description="Polar residues" evidence="1">
    <location>
        <begin position="1"/>
        <end position="10"/>
    </location>
</feature>